<dbReference type="InterPro" id="IPR006976">
    <property type="entry name" value="VanZ-like"/>
</dbReference>
<dbReference type="Pfam" id="PF04892">
    <property type="entry name" value="VanZ"/>
    <property type="match status" value="1"/>
</dbReference>
<dbReference type="PANTHER" id="PTHR36834:SF2">
    <property type="entry name" value="MEMBRANE PROTEIN"/>
    <property type="match status" value="1"/>
</dbReference>
<evidence type="ECO:0000313" key="3">
    <source>
        <dbReference type="EMBL" id="STC69125.1"/>
    </source>
</evidence>
<evidence type="ECO:0000256" key="1">
    <source>
        <dbReference type="SAM" id="Phobius"/>
    </source>
</evidence>
<reference evidence="3 4" key="1">
    <citation type="submission" date="2018-06" db="EMBL/GenBank/DDBJ databases">
        <authorList>
            <consortium name="Pathogen Informatics"/>
            <person name="Doyle S."/>
        </authorList>
    </citation>
    <scope>NUCLEOTIDE SEQUENCE [LARGE SCALE GENOMIC DNA]</scope>
    <source>
        <strain evidence="3 4">NCTC11862</strain>
    </source>
</reference>
<accession>A0A376CLF0</accession>
<feature type="transmembrane region" description="Helical" evidence="1">
    <location>
        <begin position="125"/>
        <end position="146"/>
    </location>
</feature>
<feature type="transmembrane region" description="Helical" evidence="1">
    <location>
        <begin position="73"/>
        <end position="95"/>
    </location>
</feature>
<protein>
    <submittedName>
        <fullName evidence="3">Hypothetical membrane protein</fullName>
    </submittedName>
</protein>
<gene>
    <name evidence="3" type="ORF">NCTC11862_00905</name>
</gene>
<feature type="transmembrane region" description="Helical" evidence="1">
    <location>
        <begin position="40"/>
        <end position="66"/>
    </location>
</feature>
<keyword evidence="1" id="KW-0472">Membrane</keyword>
<dbReference type="EMBL" id="UFXQ01000001">
    <property type="protein sequence ID" value="STC69125.1"/>
    <property type="molecule type" value="Genomic_DNA"/>
</dbReference>
<dbReference type="Proteomes" id="UP000254467">
    <property type="component" value="Unassembled WGS sequence"/>
</dbReference>
<dbReference type="PANTHER" id="PTHR36834">
    <property type="entry name" value="MEMBRANE PROTEIN-RELATED"/>
    <property type="match status" value="1"/>
</dbReference>
<proteinExistence type="predicted"/>
<feature type="transmembrane region" description="Helical" evidence="1">
    <location>
        <begin position="101"/>
        <end position="118"/>
    </location>
</feature>
<feature type="domain" description="VanZ-like" evidence="2">
    <location>
        <begin position="2"/>
        <end position="119"/>
    </location>
</feature>
<name>A0A376CLF0_9CORY</name>
<organism evidence="3 4">
    <name type="scientific">Corynebacterium pilosum</name>
    <dbReference type="NCBI Taxonomy" id="35756"/>
    <lineage>
        <taxon>Bacteria</taxon>
        <taxon>Bacillati</taxon>
        <taxon>Actinomycetota</taxon>
        <taxon>Actinomycetes</taxon>
        <taxon>Mycobacteriales</taxon>
        <taxon>Corynebacteriaceae</taxon>
        <taxon>Corynebacterium</taxon>
    </lineage>
</organism>
<keyword evidence="4" id="KW-1185">Reference proteome</keyword>
<sequence>MVASFTLLKSSVSLPGLWDADVHQRREIRLIPLQGFVDPYIWWGPVLNLVGNIGLFVPVGFLLVIALRPRRPILTATLTGFVLSLAIEVAQFVFARGYSDIDDLIFNTLGALLGAWIASRVPTKAVTMCIGFIVAVGMIAVLPFAVDMAQWVRAAVIE</sequence>
<evidence type="ECO:0000259" key="2">
    <source>
        <dbReference type="Pfam" id="PF04892"/>
    </source>
</evidence>
<evidence type="ECO:0000313" key="4">
    <source>
        <dbReference type="Proteomes" id="UP000254467"/>
    </source>
</evidence>
<keyword evidence="1" id="KW-1133">Transmembrane helix</keyword>
<dbReference type="STRING" id="35756.GCA_001044155_00423"/>
<dbReference type="RefSeq" id="WP_053070957.1">
    <property type="nucleotide sequence ID" value="NZ_LDYD01000002.1"/>
</dbReference>
<keyword evidence="1" id="KW-0812">Transmembrane</keyword>
<dbReference type="AlphaFoldDB" id="A0A376CLF0"/>
<dbReference type="InterPro" id="IPR053150">
    <property type="entry name" value="Teicoplanin_resist-assoc"/>
</dbReference>